<accession>X0SNF4</accession>
<evidence type="ECO:0000313" key="1">
    <source>
        <dbReference type="EMBL" id="GAF76666.1"/>
    </source>
</evidence>
<reference evidence="1" key="1">
    <citation type="journal article" date="2014" name="Front. Microbiol.">
        <title>High frequency of phylogenetically diverse reductive dehalogenase-homologous genes in deep subseafloor sedimentary metagenomes.</title>
        <authorList>
            <person name="Kawai M."/>
            <person name="Futagami T."/>
            <person name="Toyoda A."/>
            <person name="Takaki Y."/>
            <person name="Nishi S."/>
            <person name="Hori S."/>
            <person name="Arai W."/>
            <person name="Tsubouchi T."/>
            <person name="Morono Y."/>
            <person name="Uchiyama I."/>
            <person name="Ito T."/>
            <person name="Fujiyama A."/>
            <person name="Inagaki F."/>
            <person name="Takami H."/>
        </authorList>
    </citation>
    <scope>NUCLEOTIDE SEQUENCE</scope>
    <source>
        <strain evidence="1">Expedition CK06-06</strain>
    </source>
</reference>
<dbReference type="EMBL" id="BARS01005654">
    <property type="protein sequence ID" value="GAF76666.1"/>
    <property type="molecule type" value="Genomic_DNA"/>
</dbReference>
<comment type="caution">
    <text evidence="1">The sequence shown here is derived from an EMBL/GenBank/DDBJ whole genome shotgun (WGS) entry which is preliminary data.</text>
</comment>
<protein>
    <submittedName>
        <fullName evidence="1">Uncharacterized protein</fullName>
    </submittedName>
</protein>
<organism evidence="1">
    <name type="scientific">marine sediment metagenome</name>
    <dbReference type="NCBI Taxonomy" id="412755"/>
    <lineage>
        <taxon>unclassified sequences</taxon>
        <taxon>metagenomes</taxon>
        <taxon>ecological metagenomes</taxon>
    </lineage>
</organism>
<gene>
    <name evidence="1" type="ORF">S01H1_11092</name>
</gene>
<name>X0SNF4_9ZZZZ</name>
<feature type="non-terminal residue" evidence="1">
    <location>
        <position position="35"/>
    </location>
</feature>
<dbReference type="AlphaFoldDB" id="X0SNF4"/>
<proteinExistence type="predicted"/>
<sequence length="35" mass="3903">MPKKKVVKLKEEHNADTAVFVEGEGLSDLGFWGEN</sequence>